<keyword evidence="7" id="KW-0378">Hydrolase</keyword>
<dbReference type="InterPro" id="IPR013783">
    <property type="entry name" value="Ig-like_fold"/>
</dbReference>
<dbReference type="GO" id="GO:0005576">
    <property type="term" value="C:extracellular region"/>
    <property type="evidence" value="ECO:0007669"/>
    <property type="project" value="UniProtKB-SubCell"/>
</dbReference>
<organism evidence="7 8">
    <name type="scientific">Streptomyces roseirectus</name>
    <dbReference type="NCBI Taxonomy" id="2768066"/>
    <lineage>
        <taxon>Bacteria</taxon>
        <taxon>Bacillati</taxon>
        <taxon>Actinomycetota</taxon>
        <taxon>Actinomycetes</taxon>
        <taxon>Kitasatosporales</taxon>
        <taxon>Streptomycetaceae</taxon>
        <taxon>Streptomyces</taxon>
    </lineage>
</organism>
<comment type="subcellular location">
    <subcellularLocation>
        <location evidence="1">Secreted</location>
    </subcellularLocation>
</comment>
<keyword evidence="8" id="KW-1185">Reference proteome</keyword>
<feature type="chain" id="PRO_5028817536" evidence="4">
    <location>
        <begin position="33"/>
        <end position="1336"/>
    </location>
</feature>
<dbReference type="Pfam" id="PF17802">
    <property type="entry name" value="SpaA"/>
    <property type="match status" value="1"/>
</dbReference>
<feature type="domain" description="SD-repeat containing protein B" evidence="5">
    <location>
        <begin position="642"/>
        <end position="767"/>
    </location>
</feature>
<keyword evidence="7" id="KW-0121">Carboxypeptidase</keyword>
<evidence type="ECO:0000256" key="3">
    <source>
        <dbReference type="ARBA" id="ARBA00022729"/>
    </source>
</evidence>
<proteinExistence type="predicted"/>
<dbReference type="GO" id="GO:0004180">
    <property type="term" value="F:carboxypeptidase activity"/>
    <property type="evidence" value="ECO:0007669"/>
    <property type="project" value="UniProtKB-KW"/>
</dbReference>
<dbReference type="RefSeq" id="WP_187751551.1">
    <property type="nucleotide sequence ID" value="NZ_CP060828.1"/>
</dbReference>
<dbReference type="Pfam" id="PF17210">
    <property type="entry name" value="SdrD_B"/>
    <property type="match status" value="6"/>
</dbReference>
<dbReference type="InterPro" id="IPR033764">
    <property type="entry name" value="Sdr_B"/>
</dbReference>
<feature type="domain" description="SD-repeat containing protein B" evidence="5">
    <location>
        <begin position="53"/>
        <end position="129"/>
    </location>
</feature>
<gene>
    <name evidence="7" type="ORF">IAG44_37705</name>
</gene>
<evidence type="ECO:0000313" key="8">
    <source>
        <dbReference type="Proteomes" id="UP000516052"/>
    </source>
</evidence>
<feature type="domain" description="SD-repeat containing protein B" evidence="5">
    <location>
        <begin position="1120"/>
        <end position="1231"/>
    </location>
</feature>
<dbReference type="InterPro" id="IPR051417">
    <property type="entry name" value="SDr/BOS_complex"/>
</dbReference>
<dbReference type="KEGG" id="sroi:IAG44_37705"/>
<feature type="domain" description="SD-repeat containing protein B" evidence="5">
    <location>
        <begin position="1004"/>
        <end position="1115"/>
    </location>
</feature>
<feature type="domain" description="SpaA-like prealbumin fold" evidence="6">
    <location>
        <begin position="1236"/>
        <end position="1324"/>
    </location>
</feature>
<evidence type="ECO:0000256" key="2">
    <source>
        <dbReference type="ARBA" id="ARBA00022525"/>
    </source>
</evidence>
<accession>A0A7H0IPB1</accession>
<reference evidence="7 8" key="1">
    <citation type="submission" date="2020-08" db="EMBL/GenBank/DDBJ databases">
        <title>A novel species.</title>
        <authorList>
            <person name="Gao J."/>
        </authorList>
    </citation>
    <scope>NUCLEOTIDE SEQUENCE [LARGE SCALE GENOMIC DNA]</scope>
    <source>
        <strain evidence="7 8">CRXT-G-22</strain>
    </source>
</reference>
<feature type="domain" description="SD-repeat containing protein B" evidence="5">
    <location>
        <begin position="772"/>
        <end position="883"/>
    </location>
</feature>
<feature type="signal peptide" evidence="4">
    <location>
        <begin position="1"/>
        <end position="32"/>
    </location>
</feature>
<dbReference type="PANTHER" id="PTHR23303">
    <property type="entry name" value="CARBOXYPEPTIDASE REGULATORY REGION-CONTAINING"/>
    <property type="match status" value="1"/>
</dbReference>
<dbReference type="GO" id="GO:0005975">
    <property type="term" value="P:carbohydrate metabolic process"/>
    <property type="evidence" value="ECO:0007669"/>
    <property type="project" value="UniProtKB-ARBA"/>
</dbReference>
<dbReference type="SUPFAM" id="SSF117074">
    <property type="entry name" value="Hypothetical protein PA1324"/>
    <property type="match status" value="5"/>
</dbReference>
<dbReference type="Proteomes" id="UP000516052">
    <property type="component" value="Chromosome"/>
</dbReference>
<keyword evidence="2" id="KW-0964">Secreted</keyword>
<evidence type="ECO:0000313" key="7">
    <source>
        <dbReference type="EMBL" id="QNP74627.1"/>
    </source>
</evidence>
<dbReference type="SUPFAM" id="SSF49478">
    <property type="entry name" value="Cna protein B-type domain"/>
    <property type="match status" value="2"/>
</dbReference>
<evidence type="ECO:0000259" key="6">
    <source>
        <dbReference type="Pfam" id="PF17802"/>
    </source>
</evidence>
<keyword evidence="7" id="KW-0645">Protease</keyword>
<sequence length="1336" mass="140039">MRKETLRRRVRRRIAVGLVLAVCAAGAPVAQAASAAPGQKRVKGAGDGTVTVRVVTDVDADGAYDSVLEPGMAGVTVTLTDDAGQTITATTDADGVASFTPASSALTGGKYRIEVKNPDTTTYQPAVAGLGTGAGVMRSNTGFVDVSGGTDVSYTTGFLEPDVYYPENPTLVTAGLAKGDATGMQGLLQFDGNLTNTSPGGTVNQLTDNTAQQAVFGIGTDRSGNVFMGTSVKRHTEYGPAGPVNAIYRYNSTSKAVTTFTTLPGALTAHDATNSYLHDDAIYDKVGREGLGDVDVSGDGKTLYAVNLNDSKLYSVPVNGTGDGVSAGAPVSYDIPKPAACVGDWHPYGIGVRGKRVLVGGVCGAESTVSATSAWGDPSQLSAHVYEFKGGAFSELFTSKLDFDRGCAYRFLGASGYRCDDTTTVGQQMSADWEAWNERVPVREEHTFVSAPQPMLSNLEIADNGDLIMGFRDRFADMQGNQTYSFGSTTTQVSAVAAGDVLRACLSGTTYTLESNATCGSFTGANPNNQQGPGNGEFYNDTTTLSDANHDQITEGGTALQPYRKKLWTTAFDPWTNQAYEQGIREWVADGSVPTARKKADDSGSIIGNLLIKSTWSDGANLFGKGNGLADLELISAPPPVQIGNRTWYDADGDGIQDPSEAPLPGVVVTLKAPDGTTLTATTDANGEYYIGTAEGLKPNTTYDVTFDYSGADTSGLPGTPTPADLQFTKANAGSDDHINSKPDSAGKTTVAVGDPGYVNHDVDAGVTPLNKLGDYVWYDANGDGIQDPTEQPAPGITVTLIDPATGNTIRTTTTGTDGKYLFDKLPDGSYKVCFSKPDGYQWTKKDAGASGDDSVVDPATGCSPEVTLGPANRSDLTLDAGLTPLNKLGDYVWYDENGNGIQDPDEKPAPGIPVKLIDTTTGQTVKTTTTGTDGKYLFDNLPDGSYKVCFTAPDDYRFTKQNAGASGDDSVVDPATGCSDPVVLGPANRADLTQDAGLTPLNKLGDYVWYDENGNGIQDPGEKPASGIPVKLVDPATGKTLKTTTTDADGKYLFDKLPDGSYKVCFTAPAGYQFTKQNAGASGNDSVADRKTGCSAPVTLGPGNRADLTLDAGLTPLNKLGDYVWYDDNANGIQDRGEKPASGVTVKLVDPATGKTLRTTKTNAQGKYLFDNLPDGKYKVCFVKPNGYQWTKKNAGAVGNDSVVDVKSGCSDVVTLGPGKRADLTLDAGLVKELKLTVQTVDAKTGSPLGNVVVQLWRDAGGKKTLVGDCSTPGTGKCAFGKLPPGTYYAVVKDVPEGYDMPKNPTTKTYRLTVKNDGLVIRIPITRGEPCKGKC</sequence>
<name>A0A7H0IPB1_9ACTN</name>
<feature type="domain" description="SD-repeat containing protein B" evidence="5">
    <location>
        <begin position="888"/>
        <end position="999"/>
    </location>
</feature>
<evidence type="ECO:0000256" key="1">
    <source>
        <dbReference type="ARBA" id="ARBA00004613"/>
    </source>
</evidence>
<dbReference type="EMBL" id="CP060828">
    <property type="protein sequence ID" value="QNP74627.1"/>
    <property type="molecule type" value="Genomic_DNA"/>
</dbReference>
<dbReference type="InterPro" id="IPR041033">
    <property type="entry name" value="SpaA_PFL_dom_1"/>
</dbReference>
<keyword evidence="3 4" id="KW-0732">Signal</keyword>
<evidence type="ECO:0000259" key="5">
    <source>
        <dbReference type="Pfam" id="PF17210"/>
    </source>
</evidence>
<protein>
    <submittedName>
        <fullName evidence="7">Carboxypeptidase regulatory-like domain-containing protein</fullName>
    </submittedName>
</protein>
<evidence type="ECO:0000256" key="4">
    <source>
        <dbReference type="SAM" id="SignalP"/>
    </source>
</evidence>
<dbReference type="Gene3D" id="2.60.40.10">
    <property type="entry name" value="Immunoglobulins"/>
    <property type="match status" value="7"/>
</dbReference>
<dbReference type="PANTHER" id="PTHR23303:SF15">
    <property type="entry name" value="COLOSSIN-A"/>
    <property type="match status" value="1"/>
</dbReference>